<name>F9XF87_ZYMTI</name>
<dbReference type="Proteomes" id="UP000008062">
    <property type="component" value="Chromosome 7"/>
</dbReference>
<sequence length="351" mass="38939">MSTNHLHTTVVDNALTGSLSAFTISHSPCPLFDRLPAELAEKIFSLIPISDLHLELTHGEKWMRNPLTGSPAIAVSARDWRVLLASLRVSKTFCRFMKAAIRHQQVNSGIAAVVILPSYTRILRQISDFVAPGTLTVPREFLVNFKKLEICLIFILIPPILGCRPDPNPRRKFPFYVKIIISGLGQQNTPGDPNQAPYTGPDVRVEAPASSDAEVPTHEWNIEGYAQALKSLNKPEIRTQILPAVSSHRGFEQALKVDIVAAEQLGYLHYSPRVRSETRLLSALYFSGAMQPDLANNSVSVNRPQGGRHIVAVGSQDGRILLDSTSVVMGLLRYGQYVKFHHVCRDNMNHK</sequence>
<dbReference type="RefSeq" id="XP_003850912.1">
    <property type="nucleotide sequence ID" value="XM_003850864.1"/>
</dbReference>
<keyword evidence="2" id="KW-1185">Reference proteome</keyword>
<gene>
    <name evidence="1" type="ORF">MYCGRDRAFT_94814</name>
</gene>
<dbReference type="HOGENOM" id="CLU_790393_0_0_1"/>
<organism evidence="1 2">
    <name type="scientific">Zymoseptoria tritici (strain CBS 115943 / IPO323)</name>
    <name type="common">Speckled leaf blotch fungus</name>
    <name type="synonym">Septoria tritici</name>
    <dbReference type="NCBI Taxonomy" id="336722"/>
    <lineage>
        <taxon>Eukaryota</taxon>
        <taxon>Fungi</taxon>
        <taxon>Dikarya</taxon>
        <taxon>Ascomycota</taxon>
        <taxon>Pezizomycotina</taxon>
        <taxon>Dothideomycetes</taxon>
        <taxon>Dothideomycetidae</taxon>
        <taxon>Mycosphaerellales</taxon>
        <taxon>Mycosphaerellaceae</taxon>
        <taxon>Zymoseptoria</taxon>
    </lineage>
</organism>
<dbReference type="OrthoDB" id="10397187at2759"/>
<protein>
    <submittedName>
        <fullName evidence="1">Uncharacterized protein</fullName>
    </submittedName>
</protein>
<evidence type="ECO:0000313" key="2">
    <source>
        <dbReference type="Proteomes" id="UP000008062"/>
    </source>
</evidence>
<dbReference type="GeneID" id="13397650"/>
<reference evidence="1 2" key="1">
    <citation type="journal article" date="2011" name="PLoS Genet.">
        <title>Finished genome of the fungal wheat pathogen Mycosphaerella graminicola reveals dispensome structure, chromosome plasticity, and stealth pathogenesis.</title>
        <authorList>
            <person name="Goodwin S.B."/>
            <person name="Ben M'barek S."/>
            <person name="Dhillon B."/>
            <person name="Wittenberg A.H.J."/>
            <person name="Crane C.F."/>
            <person name="Hane J.K."/>
            <person name="Foster A.J."/>
            <person name="Van der Lee T.A.J."/>
            <person name="Grimwood J."/>
            <person name="Aerts A."/>
            <person name="Antoniw J."/>
            <person name="Bailey A."/>
            <person name="Bluhm B."/>
            <person name="Bowler J."/>
            <person name="Bristow J."/>
            <person name="van der Burgt A."/>
            <person name="Canto-Canche B."/>
            <person name="Churchill A.C.L."/>
            <person name="Conde-Ferraez L."/>
            <person name="Cools H.J."/>
            <person name="Coutinho P.M."/>
            <person name="Csukai M."/>
            <person name="Dehal P."/>
            <person name="De Wit P."/>
            <person name="Donzelli B."/>
            <person name="van de Geest H.C."/>
            <person name="van Ham R.C.H.J."/>
            <person name="Hammond-Kosack K.E."/>
            <person name="Henrissat B."/>
            <person name="Kilian A."/>
            <person name="Kobayashi A.K."/>
            <person name="Koopmann E."/>
            <person name="Kourmpetis Y."/>
            <person name="Kuzniar A."/>
            <person name="Lindquist E."/>
            <person name="Lombard V."/>
            <person name="Maliepaard C."/>
            <person name="Martins N."/>
            <person name="Mehrabi R."/>
            <person name="Nap J.P.H."/>
            <person name="Ponomarenko A."/>
            <person name="Rudd J.J."/>
            <person name="Salamov A."/>
            <person name="Schmutz J."/>
            <person name="Schouten H.J."/>
            <person name="Shapiro H."/>
            <person name="Stergiopoulos I."/>
            <person name="Torriani S.F.F."/>
            <person name="Tu H."/>
            <person name="de Vries R.P."/>
            <person name="Waalwijk C."/>
            <person name="Ware S.B."/>
            <person name="Wiebenga A."/>
            <person name="Zwiers L.-H."/>
            <person name="Oliver R.P."/>
            <person name="Grigoriev I.V."/>
            <person name="Kema G.H.J."/>
        </authorList>
    </citation>
    <scope>NUCLEOTIDE SEQUENCE [LARGE SCALE GENOMIC DNA]</scope>
    <source>
        <strain evidence="2">CBS 115943 / IPO323</strain>
    </source>
</reference>
<dbReference type="InParanoid" id="F9XF87"/>
<dbReference type="AlphaFoldDB" id="F9XF87"/>
<evidence type="ECO:0000313" key="1">
    <source>
        <dbReference type="EMBL" id="EGP85888.1"/>
    </source>
</evidence>
<accession>F9XF87</accession>
<proteinExistence type="predicted"/>
<dbReference type="KEGG" id="ztr:MYCGRDRAFT_94814"/>
<dbReference type="EMBL" id="CM001202">
    <property type="protein sequence ID" value="EGP85888.1"/>
    <property type="molecule type" value="Genomic_DNA"/>
</dbReference>